<keyword evidence="1" id="KW-0812">Transmembrane</keyword>
<proteinExistence type="predicted"/>
<keyword evidence="5" id="KW-1185">Reference proteome</keyword>
<organism evidence="3 4">
    <name type="scientific">Tsukamurella pseudospumae</name>
    <dbReference type="NCBI Taxonomy" id="239498"/>
    <lineage>
        <taxon>Bacteria</taxon>
        <taxon>Bacillati</taxon>
        <taxon>Actinomycetota</taxon>
        <taxon>Actinomycetes</taxon>
        <taxon>Mycobacteriales</taxon>
        <taxon>Tsukamurellaceae</taxon>
        <taxon>Tsukamurella</taxon>
    </lineage>
</organism>
<reference evidence="2 5" key="1">
    <citation type="submission" date="2016-02" db="EMBL/GenBank/DDBJ databases">
        <authorList>
            <person name="Teng J.L."/>
            <person name="Tang Y."/>
            <person name="Huang Y."/>
            <person name="Guo F."/>
            <person name="Wei W."/>
            <person name="Chen J.H."/>
            <person name="Wong S.Y."/>
            <person name="Lau S.K."/>
            <person name="Woo P.C."/>
        </authorList>
    </citation>
    <scope>NUCLEOTIDE SEQUENCE [LARGE SCALE GENOMIC DNA]</scope>
    <source>
        <strain evidence="2 5">JCM 13375</strain>
    </source>
</reference>
<feature type="transmembrane region" description="Helical" evidence="1">
    <location>
        <begin position="6"/>
        <end position="24"/>
    </location>
</feature>
<dbReference type="AlphaFoldDB" id="A0A138ABQ8"/>
<sequence>MAAHYWVMLIVAGLTAVGVVGTLWQRQRSEQMDRLLKAEHEARTEWWKRFEWAAEQSLKSDDIGQAFGLRILDALSVSPLVTTSEREILRVVAIGSRRRNNINRKKGARR</sequence>
<name>A0A138ABQ8_9ACTN</name>
<dbReference type="Proteomes" id="UP000070409">
    <property type="component" value="Unassembled WGS sequence"/>
</dbReference>
<dbReference type="EMBL" id="LSRE01000002">
    <property type="protein sequence ID" value="KXP01019.1"/>
    <property type="molecule type" value="Genomic_DNA"/>
</dbReference>
<dbReference type="OrthoDB" id="4479226at2"/>
<evidence type="ECO:0000256" key="1">
    <source>
        <dbReference type="SAM" id="Phobius"/>
    </source>
</evidence>
<evidence type="ECO:0000313" key="3">
    <source>
        <dbReference type="EMBL" id="KXP07882.1"/>
    </source>
</evidence>
<keyword evidence="1" id="KW-0472">Membrane</keyword>
<protein>
    <submittedName>
        <fullName evidence="3">Uncharacterized protein</fullName>
    </submittedName>
</protein>
<evidence type="ECO:0000313" key="2">
    <source>
        <dbReference type="EMBL" id="KXP01019.1"/>
    </source>
</evidence>
<accession>A0A138ABQ8</accession>
<keyword evidence="1" id="KW-1133">Transmembrane helix</keyword>
<comment type="caution">
    <text evidence="3">The sequence shown here is derived from an EMBL/GenBank/DDBJ whole genome shotgun (WGS) entry which is preliminary data.</text>
</comment>
<reference evidence="4" key="3">
    <citation type="submission" date="2016-02" db="EMBL/GenBank/DDBJ databases">
        <authorList>
            <person name="Wen L."/>
            <person name="He K."/>
            <person name="Yang H."/>
        </authorList>
    </citation>
    <scope>NUCLEOTIDE SEQUENCE [LARGE SCALE GENOMIC DNA]</scope>
    <source>
        <strain evidence="4">JCM 15929</strain>
    </source>
</reference>
<dbReference type="EMBL" id="LSRF01000055">
    <property type="protein sequence ID" value="KXP07882.1"/>
    <property type="molecule type" value="Genomic_DNA"/>
</dbReference>
<evidence type="ECO:0000313" key="5">
    <source>
        <dbReference type="Proteomes" id="UP000070409"/>
    </source>
</evidence>
<dbReference type="STRING" id="239498.AXK60_09720"/>
<dbReference type="RefSeq" id="WP_068571849.1">
    <property type="nucleotide sequence ID" value="NZ_LSRE01000002.1"/>
</dbReference>
<evidence type="ECO:0000313" key="4">
    <source>
        <dbReference type="Proteomes" id="UP000070258"/>
    </source>
</evidence>
<gene>
    <name evidence="3" type="ORF">AXK60_09720</name>
    <name evidence="2" type="ORF">AXK61_13595</name>
</gene>
<dbReference type="Proteomes" id="UP000070258">
    <property type="component" value="Unassembled WGS sequence"/>
</dbReference>
<reference evidence="3" key="2">
    <citation type="submission" date="2016-02" db="EMBL/GenBank/DDBJ databases">
        <authorList>
            <person name="Teng J.L."/>
            <person name="Yang Y."/>
            <person name="Huang Y."/>
            <person name="Guo F."/>
            <person name="Wei W."/>
            <person name="Chen J.H."/>
            <person name="Wong S.Y."/>
            <person name="Lau S.K."/>
            <person name="Woo P.C."/>
        </authorList>
    </citation>
    <scope>NUCLEOTIDE SEQUENCE</scope>
    <source>
        <strain evidence="3">JCM 15929</strain>
    </source>
</reference>